<evidence type="ECO:0000256" key="6">
    <source>
        <dbReference type="ARBA" id="ARBA00023012"/>
    </source>
</evidence>
<dbReference type="Gene3D" id="3.30.565.10">
    <property type="entry name" value="Histidine kinase-like ATPase, C-terminal domain"/>
    <property type="match status" value="1"/>
</dbReference>
<dbReference type="GO" id="GO:0005524">
    <property type="term" value="F:ATP binding"/>
    <property type="evidence" value="ECO:0007669"/>
    <property type="project" value="UniProtKB-KW"/>
</dbReference>
<dbReference type="InterPro" id="IPR036890">
    <property type="entry name" value="HATPase_C_sf"/>
</dbReference>
<dbReference type="GO" id="GO:0016301">
    <property type="term" value="F:kinase activity"/>
    <property type="evidence" value="ECO:0007669"/>
    <property type="project" value="UniProtKB-KW"/>
</dbReference>
<evidence type="ECO:0000256" key="2">
    <source>
        <dbReference type="ARBA" id="ARBA00022679"/>
    </source>
</evidence>
<keyword evidence="1" id="KW-0597">Phosphoprotein</keyword>
<keyword evidence="6" id="KW-0902">Two-component regulatory system</keyword>
<dbReference type="GO" id="GO:0000160">
    <property type="term" value="P:phosphorelay signal transduction system"/>
    <property type="evidence" value="ECO:0007669"/>
    <property type="project" value="UniProtKB-KW"/>
</dbReference>
<dbReference type="SUPFAM" id="SSF55785">
    <property type="entry name" value="PYP-like sensor domain (PAS domain)"/>
    <property type="match status" value="1"/>
</dbReference>
<dbReference type="InterPro" id="IPR004358">
    <property type="entry name" value="Sig_transdc_His_kin-like_C"/>
</dbReference>
<proteinExistence type="predicted"/>
<dbReference type="InterPro" id="IPR005467">
    <property type="entry name" value="His_kinase_dom"/>
</dbReference>
<dbReference type="SMART" id="SM00387">
    <property type="entry name" value="HATPase_c"/>
    <property type="match status" value="1"/>
</dbReference>
<keyword evidence="10" id="KW-1185">Reference proteome</keyword>
<comment type="caution">
    <text evidence="9">The sequence shown here is derived from an EMBL/GenBank/DDBJ whole genome shotgun (WGS) entry which is preliminary data.</text>
</comment>
<keyword evidence="3" id="KW-0547">Nucleotide-binding</keyword>
<dbReference type="Pfam" id="PF02518">
    <property type="entry name" value="HATPase_c"/>
    <property type="match status" value="1"/>
</dbReference>
<keyword evidence="4" id="KW-0418">Kinase</keyword>
<dbReference type="AlphaFoldDB" id="A0A0W1RFM1"/>
<dbReference type="EMBL" id="LOPV01000633">
    <property type="protein sequence ID" value="KTG12198.1"/>
    <property type="molecule type" value="Genomic_DNA"/>
</dbReference>
<dbReference type="InterPro" id="IPR003594">
    <property type="entry name" value="HATPase_dom"/>
</dbReference>
<dbReference type="PROSITE" id="PS50113">
    <property type="entry name" value="PAC"/>
    <property type="match status" value="1"/>
</dbReference>
<dbReference type="InterPro" id="IPR035965">
    <property type="entry name" value="PAS-like_dom_sf"/>
</dbReference>
<dbReference type="InterPro" id="IPR001610">
    <property type="entry name" value="PAC"/>
</dbReference>
<evidence type="ECO:0000259" key="7">
    <source>
        <dbReference type="PROSITE" id="PS50109"/>
    </source>
</evidence>
<evidence type="ECO:0000256" key="3">
    <source>
        <dbReference type="ARBA" id="ARBA00022741"/>
    </source>
</evidence>
<sequence length="278" mass="30940">MVEVLNYRANETPFWNKLRIDPIEDDSGEVTHYLGFQSDVTERKRTEQLISLLDRVLRHNLRNDMNIVLGYADLARTASTDSQTNHIEQIHDAATGLLELSEQAQELEELARHERTPKRIHLDELLAEVVAEQQNKVPESTIDVNTDTNLAICAGSELHTAVSELVENALLHNSASQPWVGIEVQETDEWIELSVVDDGPGIDEMETDVIATGRETPLNHGTGLGLWLVNWVVTRYGGSFQIQARSDTAGTEATMSLPAIAPEQAVSDVVQPPTTLFW</sequence>
<evidence type="ECO:0000259" key="8">
    <source>
        <dbReference type="PROSITE" id="PS50113"/>
    </source>
</evidence>
<dbReference type="SUPFAM" id="SSF55874">
    <property type="entry name" value="ATPase domain of HSP90 chaperone/DNA topoisomerase II/histidine kinase"/>
    <property type="match status" value="1"/>
</dbReference>
<accession>A0A0W1RFM1</accession>
<evidence type="ECO:0000313" key="9">
    <source>
        <dbReference type="EMBL" id="KTG12198.1"/>
    </source>
</evidence>
<dbReference type="InterPro" id="IPR000700">
    <property type="entry name" value="PAS-assoc_C"/>
</dbReference>
<dbReference type="PRINTS" id="PR00344">
    <property type="entry name" value="BCTRLSENSOR"/>
</dbReference>
<dbReference type="Gene3D" id="3.30.450.20">
    <property type="entry name" value="PAS domain"/>
    <property type="match status" value="1"/>
</dbReference>
<dbReference type="OrthoDB" id="230688at2157"/>
<evidence type="ECO:0000256" key="4">
    <source>
        <dbReference type="ARBA" id="ARBA00022777"/>
    </source>
</evidence>
<dbReference type="PANTHER" id="PTHR43065:SF10">
    <property type="entry name" value="PEROXIDE STRESS-ACTIVATED HISTIDINE KINASE MAK3"/>
    <property type="match status" value="1"/>
</dbReference>
<dbReference type="RefSeq" id="WP_058573555.1">
    <property type="nucleotide sequence ID" value="NZ_LOPV01000633.1"/>
</dbReference>
<dbReference type="InterPro" id="IPR000014">
    <property type="entry name" value="PAS"/>
</dbReference>
<dbReference type="Proteomes" id="UP000053157">
    <property type="component" value="Unassembled WGS sequence"/>
</dbReference>
<protein>
    <recommendedName>
        <fullName evidence="11">Histidine kinase domain-containing protein</fullName>
    </recommendedName>
</protein>
<evidence type="ECO:0000256" key="5">
    <source>
        <dbReference type="ARBA" id="ARBA00022840"/>
    </source>
</evidence>
<dbReference type="PROSITE" id="PS50109">
    <property type="entry name" value="HIS_KIN"/>
    <property type="match status" value="1"/>
</dbReference>
<evidence type="ECO:0008006" key="11">
    <source>
        <dbReference type="Google" id="ProtNLM"/>
    </source>
</evidence>
<name>A0A0W1RFM1_9EURY</name>
<dbReference type="PANTHER" id="PTHR43065">
    <property type="entry name" value="SENSOR HISTIDINE KINASE"/>
    <property type="match status" value="1"/>
</dbReference>
<keyword evidence="5" id="KW-0067">ATP-binding</keyword>
<dbReference type="Pfam" id="PF13426">
    <property type="entry name" value="PAS_9"/>
    <property type="match status" value="1"/>
</dbReference>
<keyword evidence="2" id="KW-0808">Transferase</keyword>
<reference evidence="9 10" key="1">
    <citation type="submission" date="2015-12" db="EMBL/GenBank/DDBJ databases">
        <title>Haloferax profundi sp. nov. isolated from the Discovery deep brine-seawater interface in the Red Sea.</title>
        <authorList>
            <person name="Zhang G."/>
            <person name="Stingl U."/>
            <person name="Rashid M."/>
        </authorList>
    </citation>
    <scope>NUCLEOTIDE SEQUENCE [LARGE SCALE GENOMIC DNA]</scope>
    <source>
        <strain evidence="9 10">SB29</strain>
    </source>
</reference>
<gene>
    <name evidence="9" type="ORF">AUR66_19885</name>
</gene>
<evidence type="ECO:0000313" key="10">
    <source>
        <dbReference type="Proteomes" id="UP000053157"/>
    </source>
</evidence>
<organism evidence="9 10">
    <name type="scientific">Haloferax profundi</name>
    <dbReference type="NCBI Taxonomy" id="1544718"/>
    <lineage>
        <taxon>Archaea</taxon>
        <taxon>Methanobacteriati</taxon>
        <taxon>Methanobacteriota</taxon>
        <taxon>Stenosarchaea group</taxon>
        <taxon>Halobacteria</taxon>
        <taxon>Halobacteriales</taxon>
        <taxon>Haloferacaceae</taxon>
        <taxon>Haloferax</taxon>
    </lineage>
</organism>
<evidence type="ECO:0000256" key="1">
    <source>
        <dbReference type="ARBA" id="ARBA00022553"/>
    </source>
</evidence>
<dbReference type="SMART" id="SM00086">
    <property type="entry name" value="PAC"/>
    <property type="match status" value="1"/>
</dbReference>
<feature type="domain" description="Histidine kinase" evidence="7">
    <location>
        <begin position="56"/>
        <end position="261"/>
    </location>
</feature>
<feature type="domain" description="PAC" evidence="8">
    <location>
        <begin position="1"/>
        <end position="52"/>
    </location>
</feature>